<dbReference type="EMBL" id="AF168003">
    <property type="protein sequence ID" value="AAF34251.1"/>
    <property type="molecule type" value="Genomic_DNA"/>
</dbReference>
<evidence type="ECO:0000313" key="1">
    <source>
        <dbReference type="EMBL" id="AAF34251.1"/>
    </source>
</evidence>
<sequence>MTAPTDNAAPGAPRRDFDLLDIPLEGVTAYWLSLHKLLEPHKKLKNAQRQIQDEAQYTTEPLVRYLLEVLVSDMDAPDMRRLGQARADMLLDGVARRLQLMRVALMDMATAENPRRTLAKMTAQHSMPLIDEEKAFSLAQQLLGLAATPGWEAKVHYFAVDHRIKDEKLLVALLFHAAWARREGKMAARQFLPHLHSVFFQQGLALVIDGFDAPFLRKRLKVHQAAIMADARRKTACSLELACAIKQRLPYDTAFTMAKAWLA</sequence>
<dbReference type="AlphaFoldDB" id="Q9KJI7"/>
<proteinExistence type="predicted"/>
<organism evidence="1">
    <name type="scientific">Megalodesulfovibrio gigas</name>
    <name type="common">Desulfovibrio gigas</name>
    <dbReference type="NCBI Taxonomy" id="879"/>
    <lineage>
        <taxon>Bacteria</taxon>
        <taxon>Pseudomonadati</taxon>
        <taxon>Thermodesulfobacteriota</taxon>
        <taxon>Desulfovibrionia</taxon>
        <taxon>Desulfovibrionales</taxon>
        <taxon>Desulfovibrionaceae</taxon>
        <taxon>Megalodesulfovibrio</taxon>
    </lineage>
</organism>
<name>Q9KJI7_MEGGA</name>
<accession>Q9KJI7</accession>
<protein>
    <submittedName>
        <fullName evidence="1">Uncharacterized protein</fullName>
    </submittedName>
</protein>
<reference evidence="1" key="1">
    <citation type="journal article" date="2000" name="DNA Seq.">
        <title>A DNA fragment of Desulfovibrio gigas genome containing replication origin related genes.</title>
        <authorList>
            <person name="Broco M."/>
            <person name="Oliveira S."/>
            <person name="Silva G."/>
            <person name="Agostinho M."/>
            <person name="Rodrigues-Pousada C."/>
        </authorList>
    </citation>
    <scope>NUCLEOTIDE SEQUENCE</scope>
    <source>
        <strain evidence="1">ATCC19364</strain>
    </source>
</reference>
<dbReference type="OMA" id="ITLVRMD"/>